<accession>A0A432LCQ6</accession>
<organism evidence="1 2">
    <name type="scientific">Lysinibacillus antri</name>
    <dbReference type="NCBI Taxonomy" id="2498145"/>
    <lineage>
        <taxon>Bacteria</taxon>
        <taxon>Bacillati</taxon>
        <taxon>Bacillota</taxon>
        <taxon>Bacilli</taxon>
        <taxon>Bacillales</taxon>
        <taxon>Bacillaceae</taxon>
        <taxon>Lysinibacillus</taxon>
    </lineage>
</organism>
<dbReference type="Proteomes" id="UP000287910">
    <property type="component" value="Unassembled WGS sequence"/>
</dbReference>
<evidence type="ECO:0000313" key="2">
    <source>
        <dbReference type="Proteomes" id="UP000287910"/>
    </source>
</evidence>
<evidence type="ECO:0000313" key="1">
    <source>
        <dbReference type="EMBL" id="RUL53953.1"/>
    </source>
</evidence>
<gene>
    <name evidence="1" type="ORF">EK386_07430</name>
</gene>
<protein>
    <submittedName>
        <fullName evidence="1">Uncharacterized protein</fullName>
    </submittedName>
</protein>
<keyword evidence="2" id="KW-1185">Reference proteome</keyword>
<dbReference type="RefSeq" id="WP_126658490.1">
    <property type="nucleotide sequence ID" value="NZ_RYYR01000008.1"/>
</dbReference>
<reference evidence="1 2" key="1">
    <citation type="submission" date="2018-12" db="EMBL/GenBank/DDBJ databases">
        <title>Lysinibacillus antri sp. nov., isolated from a cave soil.</title>
        <authorList>
            <person name="Narsing Rao M.P."/>
            <person name="Zhang H."/>
            <person name="Dong Z.-Y."/>
            <person name="Niu X.-K."/>
            <person name="Zhang K."/>
            <person name="Fang B.-Z."/>
            <person name="Kang Y.-Q."/>
            <person name="Xiao M."/>
            <person name="Li W.-J."/>
        </authorList>
    </citation>
    <scope>NUCLEOTIDE SEQUENCE [LARGE SCALE GENOMIC DNA]</scope>
    <source>
        <strain evidence="1 2">SYSU K30002</strain>
    </source>
</reference>
<dbReference type="AlphaFoldDB" id="A0A432LCQ6"/>
<name>A0A432LCQ6_9BACI</name>
<comment type="caution">
    <text evidence="1">The sequence shown here is derived from an EMBL/GenBank/DDBJ whole genome shotgun (WGS) entry which is preliminary data.</text>
</comment>
<proteinExistence type="predicted"/>
<dbReference type="EMBL" id="RYYR01000008">
    <property type="protein sequence ID" value="RUL53953.1"/>
    <property type="molecule type" value="Genomic_DNA"/>
</dbReference>
<sequence>MDHIKSRNQFYNNIAKVIEEKTIKEKDKEKFESKVVKEVEHSKLYAPSNDTYIIESEGDPKSLNILLNSKSKIGDLVYIKKTNEPLITSIVLITEIKANGEVAFYIIDSFEPAVEIDDIDELLRGE</sequence>